<comment type="caution">
    <text evidence="1">The sequence shown here is derived from an EMBL/GenBank/DDBJ whole genome shotgun (WGS) entry which is preliminary data.</text>
</comment>
<evidence type="ECO:0008006" key="3">
    <source>
        <dbReference type="Google" id="ProtNLM"/>
    </source>
</evidence>
<accession>A0A8S1B3Q7</accession>
<dbReference type="Pfam" id="PF05705">
    <property type="entry name" value="DUF829"/>
    <property type="match status" value="1"/>
</dbReference>
<dbReference type="GO" id="GO:0017171">
    <property type="term" value="F:serine hydrolase activity"/>
    <property type="evidence" value="ECO:0007669"/>
    <property type="project" value="TreeGrafter"/>
</dbReference>
<dbReference type="EMBL" id="CADEBC010000556">
    <property type="protein sequence ID" value="CAB3252540.1"/>
    <property type="molecule type" value="Genomic_DNA"/>
</dbReference>
<dbReference type="PANTHER" id="PTHR20908:SF1">
    <property type="entry name" value="LD15586P"/>
    <property type="match status" value="1"/>
</dbReference>
<dbReference type="PANTHER" id="PTHR20908">
    <property type="entry name" value="LD15586P"/>
    <property type="match status" value="1"/>
</dbReference>
<dbReference type="SUPFAM" id="SSF53474">
    <property type="entry name" value="alpha/beta-Hydrolases"/>
    <property type="match status" value="1"/>
</dbReference>
<dbReference type="OrthoDB" id="77878at2759"/>
<evidence type="ECO:0000313" key="2">
    <source>
        <dbReference type="Proteomes" id="UP000494106"/>
    </source>
</evidence>
<dbReference type="InterPro" id="IPR008547">
    <property type="entry name" value="DUF829_TMEM53"/>
</dbReference>
<sequence>MEVCRLQVVASRATIRCRRIINQSSRPLLQCVPMTFVRLDRGIHMQSITTNMQYLSNDSIKLKVDPNTMKLDQNIKKPLCLMMIYMTAKPKHVLKYADLYLTKDFDVISVSCTPTQLMWPAMGSQVIADRLLSFLESNSSEFTHPLVVHGFSIGAYLWAELLVQTTKNKKRYQPILERIAAQIWDSPADVDEVPIGAPLAVFPNNKFLQNIFRLYIRAHMKLLHNVATKHYMRATEVYHASPCKAPGLFLVSKTDPIGAEKRSRRAAASWEQLGIKCNFKCWDRSPHVQHYLRHPEEYKSVLYSHLEECGVLKNSR</sequence>
<organism evidence="1 2">
    <name type="scientific">Arctia plantaginis</name>
    <name type="common">Wood tiger moth</name>
    <name type="synonym">Phalaena plantaginis</name>
    <dbReference type="NCBI Taxonomy" id="874455"/>
    <lineage>
        <taxon>Eukaryota</taxon>
        <taxon>Metazoa</taxon>
        <taxon>Ecdysozoa</taxon>
        <taxon>Arthropoda</taxon>
        <taxon>Hexapoda</taxon>
        <taxon>Insecta</taxon>
        <taxon>Pterygota</taxon>
        <taxon>Neoptera</taxon>
        <taxon>Endopterygota</taxon>
        <taxon>Lepidoptera</taxon>
        <taxon>Glossata</taxon>
        <taxon>Ditrysia</taxon>
        <taxon>Noctuoidea</taxon>
        <taxon>Erebidae</taxon>
        <taxon>Arctiinae</taxon>
        <taxon>Arctia</taxon>
    </lineage>
</organism>
<dbReference type="AlphaFoldDB" id="A0A8S1B3Q7"/>
<dbReference type="Proteomes" id="UP000494106">
    <property type="component" value="Unassembled WGS sequence"/>
</dbReference>
<protein>
    <recommendedName>
        <fullName evidence="3">Transmembrane protein 53</fullName>
    </recommendedName>
</protein>
<keyword evidence="2" id="KW-1185">Reference proteome</keyword>
<reference evidence="1 2" key="1">
    <citation type="submission" date="2020-04" db="EMBL/GenBank/DDBJ databases">
        <authorList>
            <person name="Wallbank WR R."/>
            <person name="Pardo Diaz C."/>
            <person name="Kozak K."/>
            <person name="Martin S."/>
            <person name="Jiggins C."/>
            <person name="Moest M."/>
            <person name="Warren A I."/>
            <person name="Byers J.R.P. K."/>
            <person name="Montejo-Kovacevich G."/>
            <person name="Yen C E."/>
        </authorList>
    </citation>
    <scope>NUCLEOTIDE SEQUENCE [LARGE SCALE GENOMIC DNA]</scope>
</reference>
<proteinExistence type="predicted"/>
<evidence type="ECO:0000313" key="1">
    <source>
        <dbReference type="EMBL" id="CAB3252540.1"/>
    </source>
</evidence>
<dbReference type="InterPro" id="IPR029058">
    <property type="entry name" value="AB_hydrolase_fold"/>
</dbReference>
<dbReference type="Gene3D" id="3.40.50.1820">
    <property type="entry name" value="alpha/beta hydrolase"/>
    <property type="match status" value="1"/>
</dbReference>
<gene>
    <name evidence="1" type="ORF">APLA_LOCUS13586</name>
</gene>
<name>A0A8S1B3Q7_ARCPL</name>